<dbReference type="Proteomes" id="UP000053257">
    <property type="component" value="Unassembled WGS sequence"/>
</dbReference>
<proteinExistence type="predicted"/>
<accession>A0A0C3S7F8</accession>
<name>A0A0C3S7F8_PHLG1</name>
<evidence type="ECO:0000313" key="1">
    <source>
        <dbReference type="EMBL" id="KIP04680.1"/>
    </source>
</evidence>
<organism evidence="1 2">
    <name type="scientific">Phlebiopsis gigantea (strain 11061_1 CR5-6)</name>
    <name type="common">White-rot fungus</name>
    <name type="synonym">Peniophora gigantea</name>
    <dbReference type="NCBI Taxonomy" id="745531"/>
    <lineage>
        <taxon>Eukaryota</taxon>
        <taxon>Fungi</taxon>
        <taxon>Dikarya</taxon>
        <taxon>Basidiomycota</taxon>
        <taxon>Agaricomycotina</taxon>
        <taxon>Agaricomycetes</taxon>
        <taxon>Polyporales</taxon>
        <taxon>Phanerochaetaceae</taxon>
        <taxon>Phlebiopsis</taxon>
    </lineage>
</organism>
<gene>
    <name evidence="1" type="ORF">PHLGIDRAFT_15051</name>
</gene>
<dbReference type="EMBL" id="KN840566">
    <property type="protein sequence ID" value="KIP04680.1"/>
    <property type="molecule type" value="Genomic_DNA"/>
</dbReference>
<dbReference type="AlphaFoldDB" id="A0A0C3S7F8"/>
<dbReference type="HOGENOM" id="CLU_1619621_0_0_1"/>
<keyword evidence="2" id="KW-1185">Reference proteome</keyword>
<evidence type="ECO:0000313" key="2">
    <source>
        <dbReference type="Proteomes" id="UP000053257"/>
    </source>
</evidence>
<protein>
    <submittedName>
        <fullName evidence="1">Uncharacterized protein</fullName>
    </submittedName>
</protein>
<sequence>MCEAGRQATVAHVGGVRTLTTSSVHAAWRPLSSHGAAAKRSGAAASGTQRPSRQAWGLVSGCELWCPEYRQSTTTVFSDTAGALGHAQHHNNGSGRGGPPLSEVNSALECDRPRYAMLPEAKGASMGLDLSTYSLPHHAIDFNLPSDTNEVNCATAGQYRVTLH</sequence>
<reference evidence="1 2" key="1">
    <citation type="journal article" date="2014" name="PLoS Genet.">
        <title>Analysis of the Phlebiopsis gigantea genome, transcriptome and secretome provides insight into its pioneer colonization strategies of wood.</title>
        <authorList>
            <person name="Hori C."/>
            <person name="Ishida T."/>
            <person name="Igarashi K."/>
            <person name="Samejima M."/>
            <person name="Suzuki H."/>
            <person name="Master E."/>
            <person name="Ferreira P."/>
            <person name="Ruiz-Duenas F.J."/>
            <person name="Held B."/>
            <person name="Canessa P."/>
            <person name="Larrondo L.F."/>
            <person name="Schmoll M."/>
            <person name="Druzhinina I.S."/>
            <person name="Kubicek C.P."/>
            <person name="Gaskell J.A."/>
            <person name="Kersten P."/>
            <person name="St John F."/>
            <person name="Glasner J."/>
            <person name="Sabat G."/>
            <person name="Splinter BonDurant S."/>
            <person name="Syed K."/>
            <person name="Yadav J."/>
            <person name="Mgbeahuruike A.C."/>
            <person name="Kovalchuk A."/>
            <person name="Asiegbu F.O."/>
            <person name="Lackner G."/>
            <person name="Hoffmeister D."/>
            <person name="Rencoret J."/>
            <person name="Gutierrez A."/>
            <person name="Sun H."/>
            <person name="Lindquist E."/>
            <person name="Barry K."/>
            <person name="Riley R."/>
            <person name="Grigoriev I.V."/>
            <person name="Henrissat B."/>
            <person name="Kues U."/>
            <person name="Berka R.M."/>
            <person name="Martinez A.T."/>
            <person name="Covert S.F."/>
            <person name="Blanchette R.A."/>
            <person name="Cullen D."/>
        </authorList>
    </citation>
    <scope>NUCLEOTIDE SEQUENCE [LARGE SCALE GENOMIC DNA]</scope>
    <source>
        <strain evidence="1 2">11061_1 CR5-6</strain>
    </source>
</reference>